<reference evidence="1" key="1">
    <citation type="submission" date="2020-10" db="EMBL/GenBank/DDBJ databases">
        <authorList>
            <person name="Gilroy R."/>
        </authorList>
    </citation>
    <scope>NUCLEOTIDE SEQUENCE</scope>
    <source>
        <strain evidence="1">CHK152-2871</strain>
    </source>
</reference>
<evidence type="ECO:0000313" key="1">
    <source>
        <dbReference type="EMBL" id="HIS74446.1"/>
    </source>
</evidence>
<name>A0A9D1FIF8_9BACT</name>
<protein>
    <submittedName>
        <fullName evidence="1">Uncharacterized protein</fullName>
    </submittedName>
</protein>
<organism evidence="1 2">
    <name type="scientific">Candidatus Galligastranaerophilus intestinavium</name>
    <dbReference type="NCBI Taxonomy" id="2840836"/>
    <lineage>
        <taxon>Bacteria</taxon>
        <taxon>Candidatus Galligastranaerophilus</taxon>
    </lineage>
</organism>
<reference evidence="1" key="2">
    <citation type="journal article" date="2021" name="PeerJ">
        <title>Extensive microbial diversity within the chicken gut microbiome revealed by metagenomics and culture.</title>
        <authorList>
            <person name="Gilroy R."/>
            <person name="Ravi A."/>
            <person name="Getino M."/>
            <person name="Pursley I."/>
            <person name="Horton D.L."/>
            <person name="Alikhan N.F."/>
            <person name="Baker D."/>
            <person name="Gharbi K."/>
            <person name="Hall N."/>
            <person name="Watson M."/>
            <person name="Adriaenssens E.M."/>
            <person name="Foster-Nyarko E."/>
            <person name="Jarju S."/>
            <person name="Secka A."/>
            <person name="Antonio M."/>
            <person name="Oren A."/>
            <person name="Chaudhuri R.R."/>
            <person name="La Ragione R."/>
            <person name="Hildebrand F."/>
            <person name="Pallen M.J."/>
        </authorList>
    </citation>
    <scope>NUCLEOTIDE SEQUENCE</scope>
    <source>
        <strain evidence="1">CHK152-2871</strain>
    </source>
</reference>
<dbReference type="AlphaFoldDB" id="A0A9D1FIF8"/>
<proteinExistence type="predicted"/>
<dbReference type="Proteomes" id="UP000886865">
    <property type="component" value="Unassembled WGS sequence"/>
</dbReference>
<evidence type="ECO:0000313" key="2">
    <source>
        <dbReference type="Proteomes" id="UP000886865"/>
    </source>
</evidence>
<comment type="caution">
    <text evidence="1">The sequence shown here is derived from an EMBL/GenBank/DDBJ whole genome shotgun (WGS) entry which is preliminary data.</text>
</comment>
<gene>
    <name evidence="1" type="ORF">IAA86_05465</name>
</gene>
<accession>A0A9D1FIF8</accession>
<dbReference type="EMBL" id="DVJQ01000048">
    <property type="protein sequence ID" value="HIS74446.1"/>
    <property type="molecule type" value="Genomic_DNA"/>
</dbReference>
<sequence length="77" mass="9118">MTSDEKINYEYTQMLDEHAIWTKSSLYTNFGIKIRAKTLVDDLNKNKRGKKLAAKIYFEGLNRFIHCGFKYEFLGFI</sequence>